<dbReference type="Proteomes" id="UP001266357">
    <property type="component" value="Unassembled WGS sequence"/>
</dbReference>
<feature type="signal peptide" evidence="2">
    <location>
        <begin position="1"/>
        <end position="22"/>
    </location>
</feature>
<evidence type="ECO:0000313" key="4">
    <source>
        <dbReference type="Proteomes" id="UP001266357"/>
    </source>
</evidence>
<feature type="chain" id="PRO_5046039657" evidence="2">
    <location>
        <begin position="23"/>
        <end position="567"/>
    </location>
</feature>
<evidence type="ECO:0000313" key="3">
    <source>
        <dbReference type="EMBL" id="MDT0604423.1"/>
    </source>
</evidence>
<protein>
    <submittedName>
        <fullName evidence="3">DUF1800 domain-containing protein</fullName>
    </submittedName>
</protein>
<dbReference type="PANTHER" id="PTHR43737">
    <property type="entry name" value="BLL7424 PROTEIN"/>
    <property type="match status" value="1"/>
</dbReference>
<feature type="region of interest" description="Disordered" evidence="1">
    <location>
        <begin position="25"/>
        <end position="48"/>
    </location>
</feature>
<keyword evidence="4" id="KW-1185">Reference proteome</keyword>
<dbReference type="Pfam" id="PF08811">
    <property type="entry name" value="DUF1800"/>
    <property type="match status" value="1"/>
</dbReference>
<keyword evidence="2" id="KW-0732">Signal</keyword>
<dbReference type="PANTHER" id="PTHR43737:SF1">
    <property type="entry name" value="DUF1501 DOMAIN-CONTAINING PROTEIN"/>
    <property type="match status" value="1"/>
</dbReference>
<evidence type="ECO:0000256" key="2">
    <source>
        <dbReference type="SAM" id="SignalP"/>
    </source>
</evidence>
<feature type="compositionally biased region" description="Pro residues" evidence="1">
    <location>
        <begin position="38"/>
        <end position="47"/>
    </location>
</feature>
<organism evidence="3 4">
    <name type="scientific">Thalassotalea castellviae</name>
    <dbReference type="NCBI Taxonomy" id="3075612"/>
    <lineage>
        <taxon>Bacteria</taxon>
        <taxon>Pseudomonadati</taxon>
        <taxon>Pseudomonadota</taxon>
        <taxon>Gammaproteobacteria</taxon>
        <taxon>Alteromonadales</taxon>
        <taxon>Colwelliaceae</taxon>
        <taxon>Thalassotalea</taxon>
    </lineage>
</organism>
<comment type="caution">
    <text evidence="3">The sequence shown here is derived from an EMBL/GenBank/DDBJ whole genome shotgun (WGS) entry which is preliminary data.</text>
</comment>
<dbReference type="RefSeq" id="WP_311582485.1">
    <property type="nucleotide sequence ID" value="NZ_JAVRIF010000006.1"/>
</dbReference>
<dbReference type="PROSITE" id="PS51257">
    <property type="entry name" value="PROKAR_LIPOPROTEIN"/>
    <property type="match status" value="1"/>
</dbReference>
<gene>
    <name evidence="3" type="ORF">RM573_12515</name>
</gene>
<sequence length="567" mass="63931">MVRSSIFLFSIVLLVACGGDSANNTMTTPPVADNPPTTTNPPTPEPVEPYQQKIQAARLLNQATFGATIKDIEYLIARGDEAWLDEQLSLTPSLHYPLVEPFIENEDFWRTYRISAWWQNTLYGEDQLRQRVAFALSEIFVVSEYNGVLFDSPQALANYYDILVKNAFSSYRHLLEEITLSPAMGVYLSMLGNEKPDIERNIRPDENYAREVMQLFSVGLVELNIDGSEKLDNSGQPIPTYDQVVIKGFAHVFTGWNFNGTTESTWYRWWQNFNLIDPMDAVTSFHDTEAKSLFSGVLLPANQTPEKGLSDALDALANHSNVPPFIAKQLIQKLITSNPTPAYVARIASVFIDNGYGERGDLAAVVKAILLDEEARSGHETAEQTFGKVREPIIRATHMWRAFNLTYLSDRIDFSWPDYFFGQAPLASPSVFNFYRPDYSPIELNSSYGLVAPELQIATESTMTNTINFFAWYGLWRHFSGDIENTDISEEDELYLDFTPEVTLAEQEGAQALLEHLNIVLTAGALNEQAITLLVNVFEENDQQDIESKIANIVFLIMSAPQYAIQR</sequence>
<name>A0ABU3A5N9_9GAMM</name>
<accession>A0ABU3A5N9</accession>
<feature type="compositionally biased region" description="Low complexity" evidence="1">
    <location>
        <begin position="27"/>
        <end position="37"/>
    </location>
</feature>
<dbReference type="InterPro" id="IPR014917">
    <property type="entry name" value="DUF1800"/>
</dbReference>
<dbReference type="EMBL" id="JAVRIF010000006">
    <property type="protein sequence ID" value="MDT0604423.1"/>
    <property type="molecule type" value="Genomic_DNA"/>
</dbReference>
<reference evidence="3 4" key="1">
    <citation type="submission" date="2023-09" db="EMBL/GenBank/DDBJ databases">
        <authorList>
            <person name="Rey-Velasco X."/>
        </authorList>
    </citation>
    <scope>NUCLEOTIDE SEQUENCE [LARGE SCALE GENOMIC DNA]</scope>
    <source>
        <strain evidence="3 4">W431</strain>
    </source>
</reference>
<proteinExistence type="predicted"/>
<evidence type="ECO:0000256" key="1">
    <source>
        <dbReference type="SAM" id="MobiDB-lite"/>
    </source>
</evidence>